<evidence type="ECO:0000256" key="1">
    <source>
        <dbReference type="SAM" id="MobiDB-lite"/>
    </source>
</evidence>
<keyword evidence="4" id="KW-1185">Reference proteome</keyword>
<dbReference type="EMBL" id="FWZU01000003">
    <property type="protein sequence ID" value="SMF14559.1"/>
    <property type="molecule type" value="Genomic_DNA"/>
</dbReference>
<dbReference type="Proteomes" id="UP000192906">
    <property type="component" value="Unassembled WGS sequence"/>
</dbReference>
<gene>
    <name evidence="3" type="ORF">SAMN06295933_1831</name>
</gene>
<dbReference type="RefSeq" id="WP_085101479.1">
    <property type="nucleotide sequence ID" value="NZ_FWZU01000003.1"/>
</dbReference>
<evidence type="ECO:0000313" key="3">
    <source>
        <dbReference type="EMBL" id="SMF14559.1"/>
    </source>
</evidence>
<dbReference type="AlphaFoldDB" id="A0A1X7DFM9"/>
<reference evidence="4" key="1">
    <citation type="submission" date="2017-04" db="EMBL/GenBank/DDBJ databases">
        <authorList>
            <person name="Varghese N."/>
            <person name="Submissions S."/>
        </authorList>
    </citation>
    <scope>NUCLEOTIDE SEQUENCE [LARGE SCALE GENOMIC DNA]</scope>
    <source>
        <strain evidence="4">K3S</strain>
    </source>
</reference>
<protein>
    <submittedName>
        <fullName evidence="3">Uncharacterized protein</fullName>
    </submittedName>
</protein>
<sequence>MIWALFRLMSYTIVVINLLSCGTFLYIIAPYTSYFFFDDLRFWKYLKYYHKYYFYSAAYIWGTAKPGAGIDKNGFTSDLASNGSPRPNHLPYLQTVDSA</sequence>
<evidence type="ECO:0000256" key="2">
    <source>
        <dbReference type="SAM" id="Phobius"/>
    </source>
</evidence>
<organism evidence="3 4">
    <name type="scientific">Desulfovibrio gilichinskyi</name>
    <dbReference type="NCBI Taxonomy" id="1519643"/>
    <lineage>
        <taxon>Bacteria</taxon>
        <taxon>Pseudomonadati</taxon>
        <taxon>Thermodesulfobacteriota</taxon>
        <taxon>Desulfovibrionia</taxon>
        <taxon>Desulfovibrionales</taxon>
        <taxon>Desulfovibrionaceae</taxon>
        <taxon>Desulfovibrio</taxon>
    </lineage>
</organism>
<accession>A0A1X7DFM9</accession>
<proteinExistence type="predicted"/>
<dbReference type="OrthoDB" id="8904415at2"/>
<evidence type="ECO:0000313" key="4">
    <source>
        <dbReference type="Proteomes" id="UP000192906"/>
    </source>
</evidence>
<feature type="transmembrane region" description="Helical" evidence="2">
    <location>
        <begin position="12"/>
        <end position="37"/>
    </location>
</feature>
<keyword evidence="2" id="KW-0472">Membrane</keyword>
<name>A0A1X7DFM9_9BACT</name>
<keyword evidence="2" id="KW-0812">Transmembrane</keyword>
<feature type="region of interest" description="Disordered" evidence="1">
    <location>
        <begin position="79"/>
        <end position="99"/>
    </location>
</feature>
<keyword evidence="2" id="KW-1133">Transmembrane helix</keyword>